<dbReference type="UniPathway" id="UPA00109">
    <property type="reaction ID" value="UER00188"/>
</dbReference>
<evidence type="ECO:0000313" key="17">
    <source>
        <dbReference type="EMBL" id="NYI51084.1"/>
    </source>
</evidence>
<evidence type="ECO:0000256" key="6">
    <source>
        <dbReference type="ARBA" id="ARBA00022723"/>
    </source>
</evidence>
<keyword evidence="8 14" id="KW-0418">Kinase</keyword>
<accession>A0A8E2D978</accession>
<dbReference type="NCBIfam" id="NF004491">
    <property type="entry name" value="PRK05826.1"/>
    <property type="match status" value="1"/>
</dbReference>
<evidence type="ECO:0000256" key="4">
    <source>
        <dbReference type="ARBA" id="ARBA00012142"/>
    </source>
</evidence>
<dbReference type="Pfam" id="PF02887">
    <property type="entry name" value="PK_C"/>
    <property type="match status" value="1"/>
</dbReference>
<comment type="catalytic activity">
    <reaction evidence="14">
        <text>pyruvate + ATP = phosphoenolpyruvate + ADP + H(+)</text>
        <dbReference type="Rhea" id="RHEA:18157"/>
        <dbReference type="ChEBI" id="CHEBI:15361"/>
        <dbReference type="ChEBI" id="CHEBI:15378"/>
        <dbReference type="ChEBI" id="CHEBI:30616"/>
        <dbReference type="ChEBI" id="CHEBI:58702"/>
        <dbReference type="ChEBI" id="CHEBI:456216"/>
        <dbReference type="EC" id="2.7.1.40"/>
    </reaction>
</comment>
<evidence type="ECO:0000256" key="1">
    <source>
        <dbReference type="ARBA" id="ARBA00001958"/>
    </source>
</evidence>
<proteinExistence type="inferred from homology"/>
<evidence type="ECO:0000256" key="2">
    <source>
        <dbReference type="ARBA" id="ARBA00004997"/>
    </source>
</evidence>
<dbReference type="SUPFAM" id="SSF52935">
    <property type="entry name" value="PK C-terminal domain-like"/>
    <property type="match status" value="1"/>
</dbReference>
<dbReference type="Gene3D" id="2.40.33.10">
    <property type="entry name" value="PK beta-barrel domain-like"/>
    <property type="match status" value="1"/>
</dbReference>
<keyword evidence="10 14" id="KW-0460">Magnesium</keyword>
<comment type="cofactor">
    <cofactor evidence="1">
        <name>K(+)</name>
        <dbReference type="ChEBI" id="CHEBI:29103"/>
    </cofactor>
</comment>
<dbReference type="Gene3D" id="3.40.1380.20">
    <property type="entry name" value="Pyruvate kinase, C-terminal domain"/>
    <property type="match status" value="1"/>
</dbReference>
<dbReference type="FunFam" id="2.40.33.10:FF:000001">
    <property type="entry name" value="Pyruvate kinase"/>
    <property type="match status" value="1"/>
</dbReference>
<dbReference type="PANTHER" id="PTHR11817">
    <property type="entry name" value="PYRUVATE KINASE"/>
    <property type="match status" value="1"/>
</dbReference>
<dbReference type="InterPro" id="IPR015806">
    <property type="entry name" value="Pyrv_Knase_insert_dom_sf"/>
</dbReference>
<dbReference type="GO" id="GO:0000287">
    <property type="term" value="F:magnesium ion binding"/>
    <property type="evidence" value="ECO:0007669"/>
    <property type="project" value="UniProtKB-UniRule"/>
</dbReference>
<sequence>MLKHTKIVATVSDQRCEVEFIRSLYKAGMNVVRLNSAHMVEEGFNRVVGNTRAVSNHIALLMDTKGPEIRTTKTAQPLELKTGDRIKVMGNPDGETTRECICLSYKNFVADMSVGGELLIDDGDLDLKVIEKHSDYLVCEALNDATLGSRKSVNVPGVRISLPSLTEKDRTSILYCIKNNLDFIAHSFVRCKQDVLDIQRILDEHNSPIKIIAKIENQEGIDNIDEILEVAYGIMIARGDLGIEVPQEKIPGIQRVLIRKCVEAKKPVIVATQMLHSMINNPRPTRAEVTDIANAIYYRTDALMLSGETAYGKYPVEAVATMTKIAAEAEKTKLAANDIRVPIVGNDLDVTSFLAKQAVKASSKLHVKAIITDSFTGRTARYLAAFRGTSTVYAICYHERLTRELALSYGVWAVYQEESKSEREYYFKALNELIKSGRITRSDMVAYLSGSFGEGGGTSFLEINNVGKVLDAGDKYSLPTFKD</sequence>
<keyword evidence="6" id="KW-0479">Metal-binding</keyword>
<dbReference type="NCBIfam" id="TIGR01064">
    <property type="entry name" value="pyruv_kin"/>
    <property type="match status" value="1"/>
</dbReference>
<keyword evidence="11 14" id="KW-0324">Glycolysis</keyword>
<dbReference type="SUPFAM" id="SSF50800">
    <property type="entry name" value="PK beta-barrel domain-like"/>
    <property type="match status" value="1"/>
</dbReference>
<name>A0A8E2D978_9PORP</name>
<dbReference type="InterPro" id="IPR036918">
    <property type="entry name" value="Pyrv_Knase_C_sf"/>
</dbReference>
<dbReference type="Gene3D" id="3.20.20.60">
    <property type="entry name" value="Phosphoenolpyruvate-binding domains"/>
    <property type="match status" value="1"/>
</dbReference>
<feature type="domain" description="Pyruvate kinase barrel" evidence="15">
    <location>
        <begin position="3"/>
        <end position="319"/>
    </location>
</feature>
<dbReference type="Proteomes" id="UP000574332">
    <property type="component" value="Unassembled WGS sequence"/>
</dbReference>
<dbReference type="EMBL" id="JACCCY010000007">
    <property type="protein sequence ID" value="NYI51084.1"/>
    <property type="molecule type" value="Genomic_DNA"/>
</dbReference>
<evidence type="ECO:0000256" key="7">
    <source>
        <dbReference type="ARBA" id="ARBA00022741"/>
    </source>
</evidence>
<dbReference type="InterPro" id="IPR015813">
    <property type="entry name" value="Pyrv/PenolPyrv_kinase-like_dom"/>
</dbReference>
<dbReference type="PROSITE" id="PS00110">
    <property type="entry name" value="PYRUVATE_KINASE"/>
    <property type="match status" value="1"/>
</dbReference>
<evidence type="ECO:0000256" key="12">
    <source>
        <dbReference type="ARBA" id="ARBA00023317"/>
    </source>
</evidence>
<dbReference type="InterPro" id="IPR015793">
    <property type="entry name" value="Pyrv_Knase_brl"/>
</dbReference>
<evidence type="ECO:0000256" key="8">
    <source>
        <dbReference type="ARBA" id="ARBA00022777"/>
    </source>
</evidence>
<evidence type="ECO:0000256" key="5">
    <source>
        <dbReference type="ARBA" id="ARBA00022679"/>
    </source>
</evidence>
<protein>
    <recommendedName>
        <fullName evidence="4 13">Pyruvate kinase</fullName>
        <ecNumber evidence="4 13">2.7.1.40</ecNumber>
    </recommendedName>
</protein>
<reference evidence="17 18" key="1">
    <citation type="submission" date="2020-07" db="EMBL/GenBank/DDBJ databases">
        <title>Genomic Encyclopedia of Type Strains, Phase IV (KMG-IV): sequencing the most valuable type-strain genomes for metagenomic binning, comparative biology and taxonomic classification.</title>
        <authorList>
            <person name="Goeker M."/>
        </authorList>
    </citation>
    <scope>NUCLEOTIDE SEQUENCE [LARGE SCALE GENOMIC DNA]</scope>
    <source>
        <strain evidence="17 18">DSM 23697</strain>
    </source>
</reference>
<evidence type="ECO:0000259" key="15">
    <source>
        <dbReference type="Pfam" id="PF00224"/>
    </source>
</evidence>
<feature type="domain" description="Pyruvate kinase C-terminal" evidence="16">
    <location>
        <begin position="355"/>
        <end position="463"/>
    </location>
</feature>
<keyword evidence="7" id="KW-0547">Nucleotide-binding</keyword>
<evidence type="ECO:0000256" key="14">
    <source>
        <dbReference type="RuleBase" id="RU000504"/>
    </source>
</evidence>
<dbReference type="InterPro" id="IPR011037">
    <property type="entry name" value="Pyrv_Knase-like_insert_dom_sf"/>
</dbReference>
<evidence type="ECO:0000256" key="11">
    <source>
        <dbReference type="ARBA" id="ARBA00023152"/>
    </source>
</evidence>
<evidence type="ECO:0000256" key="3">
    <source>
        <dbReference type="ARBA" id="ARBA00008663"/>
    </source>
</evidence>
<keyword evidence="18" id="KW-1185">Reference proteome</keyword>
<dbReference type="EC" id="2.7.1.40" evidence="4 13"/>
<evidence type="ECO:0000313" key="18">
    <source>
        <dbReference type="Proteomes" id="UP000574332"/>
    </source>
</evidence>
<evidence type="ECO:0000256" key="13">
    <source>
        <dbReference type="NCBIfam" id="TIGR01064"/>
    </source>
</evidence>
<evidence type="ECO:0000259" key="16">
    <source>
        <dbReference type="Pfam" id="PF02887"/>
    </source>
</evidence>
<dbReference type="GO" id="GO:0004743">
    <property type="term" value="F:pyruvate kinase activity"/>
    <property type="evidence" value="ECO:0007669"/>
    <property type="project" value="UniProtKB-UniRule"/>
</dbReference>
<comment type="pathway">
    <text evidence="2 14">Carbohydrate degradation; glycolysis; pyruvate from D-glyceraldehyde 3-phosphate: step 5/5.</text>
</comment>
<gene>
    <name evidence="17" type="ORF">F5613_003257</name>
</gene>
<keyword evidence="12 17" id="KW-0670">Pyruvate</keyword>
<dbReference type="GO" id="GO:0030955">
    <property type="term" value="F:potassium ion binding"/>
    <property type="evidence" value="ECO:0007669"/>
    <property type="project" value="UniProtKB-UniRule"/>
</dbReference>
<dbReference type="InterPro" id="IPR018209">
    <property type="entry name" value="Pyrv_Knase_AS"/>
</dbReference>
<comment type="caution">
    <text evidence="17">The sequence shown here is derived from an EMBL/GenBank/DDBJ whole genome shotgun (WGS) entry which is preliminary data.</text>
</comment>
<dbReference type="AlphaFoldDB" id="A0A8E2D978"/>
<comment type="similarity">
    <text evidence="3 14">Belongs to the pyruvate kinase family.</text>
</comment>
<organism evidence="17 18">
    <name type="scientific">Macellibacteroides fermentans</name>
    <dbReference type="NCBI Taxonomy" id="879969"/>
    <lineage>
        <taxon>Bacteria</taxon>
        <taxon>Pseudomonadati</taxon>
        <taxon>Bacteroidota</taxon>
        <taxon>Bacteroidia</taxon>
        <taxon>Bacteroidales</taxon>
        <taxon>Porphyromonadaceae</taxon>
        <taxon>Macellibacteroides</taxon>
    </lineage>
</organism>
<dbReference type="InterPro" id="IPR001697">
    <property type="entry name" value="Pyr_Knase"/>
</dbReference>
<dbReference type="InterPro" id="IPR015795">
    <property type="entry name" value="Pyrv_Knase_C"/>
</dbReference>
<dbReference type="GO" id="GO:0016301">
    <property type="term" value="F:kinase activity"/>
    <property type="evidence" value="ECO:0007669"/>
    <property type="project" value="UniProtKB-KW"/>
</dbReference>
<dbReference type="RefSeq" id="WP_179400449.1">
    <property type="nucleotide sequence ID" value="NZ_JACCCY010000007.1"/>
</dbReference>
<dbReference type="SUPFAM" id="SSF51621">
    <property type="entry name" value="Phosphoenolpyruvate/pyruvate domain"/>
    <property type="match status" value="1"/>
</dbReference>
<keyword evidence="5 14" id="KW-0808">Transferase</keyword>
<keyword evidence="9" id="KW-0067">ATP-binding</keyword>
<dbReference type="InterPro" id="IPR040442">
    <property type="entry name" value="Pyrv_kinase-like_dom_sf"/>
</dbReference>
<evidence type="ECO:0000256" key="10">
    <source>
        <dbReference type="ARBA" id="ARBA00022842"/>
    </source>
</evidence>
<evidence type="ECO:0000256" key="9">
    <source>
        <dbReference type="ARBA" id="ARBA00022840"/>
    </source>
</evidence>
<dbReference type="PRINTS" id="PR01050">
    <property type="entry name" value="PYRUVTKNASE"/>
</dbReference>
<dbReference type="Pfam" id="PF00224">
    <property type="entry name" value="PK"/>
    <property type="match status" value="1"/>
</dbReference>
<dbReference type="GO" id="GO:0005524">
    <property type="term" value="F:ATP binding"/>
    <property type="evidence" value="ECO:0007669"/>
    <property type="project" value="UniProtKB-KW"/>
</dbReference>